<keyword evidence="3" id="KW-1185">Reference proteome</keyword>
<comment type="caution">
    <text evidence="2">The sequence shown here is derived from an EMBL/GenBank/DDBJ whole genome shotgun (WGS) entry which is preliminary data.</text>
</comment>
<feature type="transmembrane region" description="Helical" evidence="1">
    <location>
        <begin position="18"/>
        <end position="39"/>
    </location>
</feature>
<evidence type="ECO:0000313" key="2">
    <source>
        <dbReference type="EMBL" id="MEY9258478.1"/>
    </source>
</evidence>
<sequence length="41" mass="4415">MDILRVGRSRIRNMRKRVIVIVIAALAVLGLIATMLGGVPA</sequence>
<accession>A0ABV4EJE6</accession>
<protein>
    <submittedName>
        <fullName evidence="2">Uncharacterized protein</fullName>
    </submittedName>
</protein>
<evidence type="ECO:0000256" key="1">
    <source>
        <dbReference type="SAM" id="Phobius"/>
    </source>
</evidence>
<dbReference type="EMBL" id="JBGBYS010000006">
    <property type="protein sequence ID" value="MEY9258478.1"/>
    <property type="molecule type" value="Genomic_DNA"/>
</dbReference>
<keyword evidence="1" id="KW-0472">Membrane</keyword>
<gene>
    <name evidence="2" type="ORF">ABH903_001499</name>
</gene>
<proteinExistence type="predicted"/>
<name>A0ABV4EJE6_BREEP</name>
<dbReference type="RefSeq" id="WP_370035760.1">
    <property type="nucleotide sequence ID" value="NZ_JBGBYS010000006.1"/>
</dbReference>
<keyword evidence="1" id="KW-1133">Transmembrane helix</keyword>
<keyword evidence="1" id="KW-0812">Transmembrane</keyword>
<organism evidence="2 3">
    <name type="scientific">Brevibacterium epidermidis</name>
    <dbReference type="NCBI Taxonomy" id="1698"/>
    <lineage>
        <taxon>Bacteria</taxon>
        <taxon>Bacillati</taxon>
        <taxon>Actinomycetota</taxon>
        <taxon>Actinomycetes</taxon>
        <taxon>Micrococcales</taxon>
        <taxon>Brevibacteriaceae</taxon>
        <taxon>Brevibacterium</taxon>
    </lineage>
</organism>
<evidence type="ECO:0000313" key="3">
    <source>
        <dbReference type="Proteomes" id="UP001565435"/>
    </source>
</evidence>
<dbReference type="Proteomes" id="UP001565435">
    <property type="component" value="Unassembled WGS sequence"/>
</dbReference>
<reference evidence="2 3" key="1">
    <citation type="submission" date="2024-07" db="EMBL/GenBank/DDBJ databases">
        <title>Mealworm larvae gut microbial communities from Newark, Delaware, USA.</title>
        <authorList>
            <person name="Blenner M."/>
        </authorList>
    </citation>
    <scope>NUCLEOTIDE SEQUENCE [LARGE SCALE GENOMIC DNA]</scope>
    <source>
        <strain evidence="2 3">UD i117</strain>
    </source>
</reference>